<evidence type="ECO:0000313" key="5">
    <source>
        <dbReference type="EMBL" id="MBA5727598.1"/>
    </source>
</evidence>
<evidence type="ECO:0000256" key="2">
    <source>
        <dbReference type="ARBA" id="ARBA00023002"/>
    </source>
</evidence>
<organism evidence="5 6">
    <name type="scientific">Bombella mellum</name>
    <dbReference type="NCBI Taxonomy" id="2039288"/>
    <lineage>
        <taxon>Bacteria</taxon>
        <taxon>Pseudomonadati</taxon>
        <taxon>Pseudomonadota</taxon>
        <taxon>Alphaproteobacteria</taxon>
        <taxon>Acetobacterales</taxon>
        <taxon>Acetobacteraceae</taxon>
        <taxon>Bombella</taxon>
    </lineage>
</organism>
<keyword evidence="6" id="KW-1185">Reference proteome</keyword>
<keyword evidence="2" id="KW-0560">Oxidoreductase</keyword>
<reference evidence="5 6" key="1">
    <citation type="submission" date="2017-10" db="EMBL/GenBank/DDBJ databases">
        <authorList>
            <person name="Jakob F."/>
        </authorList>
    </citation>
    <scope>NUCLEOTIDE SEQUENCE [LARGE SCALE GENOMIC DNA]</scope>
    <source>
        <strain evidence="5 6">TMW 2.1889</strain>
    </source>
</reference>
<dbReference type="RefSeq" id="WP_182041166.1">
    <property type="nucleotide sequence ID" value="NZ_PDLY01000003.1"/>
</dbReference>
<dbReference type="EMBL" id="PDLY01000003">
    <property type="protein sequence ID" value="MBA5727598.1"/>
    <property type="molecule type" value="Genomic_DNA"/>
</dbReference>
<dbReference type="EC" id="1.8.4.12" evidence="1"/>
<dbReference type="PROSITE" id="PS51790">
    <property type="entry name" value="MSRB"/>
    <property type="match status" value="1"/>
</dbReference>
<evidence type="ECO:0000256" key="1">
    <source>
        <dbReference type="ARBA" id="ARBA00012499"/>
    </source>
</evidence>
<dbReference type="Gene3D" id="2.170.150.20">
    <property type="entry name" value="Peptide methionine sulfoxide reductase"/>
    <property type="match status" value="1"/>
</dbReference>
<dbReference type="Pfam" id="PF01641">
    <property type="entry name" value="SelR"/>
    <property type="match status" value="1"/>
</dbReference>
<sequence>MVMDEAERTGRQGCGCGPLSEAQKHVLHGHGTEPPGSSPLNGEKRPGHYDCAACGKRLFSSTAKYESGSGWPSFFRAVPGAVGEREDRSLGMVRVEIHCAGCHGHLGHVFPDGPPPTGLRYCTNGLALHFVPDEEGA</sequence>
<dbReference type="PANTHER" id="PTHR10173:SF57">
    <property type="entry name" value="PEPTIDE-METHIONINE (R)-S-OXIDE REDUCTASE"/>
    <property type="match status" value="1"/>
</dbReference>
<comment type="catalytic activity">
    <reaction evidence="3">
        <text>L-methionyl-[protein] + [thioredoxin]-disulfide + H2O = L-methionyl-(R)-S-oxide-[protein] + [thioredoxin]-dithiol</text>
        <dbReference type="Rhea" id="RHEA:24164"/>
        <dbReference type="Rhea" id="RHEA-COMP:10698"/>
        <dbReference type="Rhea" id="RHEA-COMP:10700"/>
        <dbReference type="Rhea" id="RHEA-COMP:12313"/>
        <dbReference type="Rhea" id="RHEA-COMP:12314"/>
        <dbReference type="ChEBI" id="CHEBI:15377"/>
        <dbReference type="ChEBI" id="CHEBI:16044"/>
        <dbReference type="ChEBI" id="CHEBI:29950"/>
        <dbReference type="ChEBI" id="CHEBI:45764"/>
        <dbReference type="ChEBI" id="CHEBI:50058"/>
        <dbReference type="EC" id="1.8.4.12"/>
    </reaction>
</comment>
<protein>
    <recommendedName>
        <fullName evidence="1">peptide-methionine (R)-S-oxide reductase</fullName>
        <ecNumber evidence="1">1.8.4.12</ecNumber>
    </recommendedName>
</protein>
<feature type="domain" description="MsrB" evidence="4">
    <location>
        <begin position="12"/>
        <end position="133"/>
    </location>
</feature>
<proteinExistence type="predicted"/>
<dbReference type="SUPFAM" id="SSF51316">
    <property type="entry name" value="Mss4-like"/>
    <property type="match status" value="1"/>
</dbReference>
<dbReference type="InterPro" id="IPR011057">
    <property type="entry name" value="Mss4-like_sf"/>
</dbReference>
<comment type="caution">
    <text evidence="5">The sequence shown here is derived from an EMBL/GenBank/DDBJ whole genome shotgun (WGS) entry which is preliminary data.</text>
</comment>
<dbReference type="Proteomes" id="UP000765338">
    <property type="component" value="Unassembled WGS sequence"/>
</dbReference>
<accession>A0ABR5ZTM9</accession>
<evidence type="ECO:0000256" key="3">
    <source>
        <dbReference type="ARBA" id="ARBA00048488"/>
    </source>
</evidence>
<dbReference type="PANTHER" id="PTHR10173">
    <property type="entry name" value="METHIONINE SULFOXIDE REDUCTASE"/>
    <property type="match status" value="1"/>
</dbReference>
<gene>
    <name evidence="5" type="primary">msrB</name>
    <name evidence="5" type="ORF">CPA56_06335</name>
</gene>
<dbReference type="InterPro" id="IPR002579">
    <property type="entry name" value="Met_Sox_Rdtase_MsrB_dom"/>
</dbReference>
<evidence type="ECO:0000259" key="4">
    <source>
        <dbReference type="PROSITE" id="PS51790"/>
    </source>
</evidence>
<evidence type="ECO:0000313" key="6">
    <source>
        <dbReference type="Proteomes" id="UP000765338"/>
    </source>
</evidence>
<dbReference type="NCBIfam" id="TIGR00357">
    <property type="entry name" value="peptide-methionine (R)-S-oxide reductase MsrB"/>
    <property type="match status" value="1"/>
</dbReference>
<name>A0ABR5ZTM9_9PROT</name>
<dbReference type="InterPro" id="IPR028427">
    <property type="entry name" value="Met_Sox_Rdtase_MsrB"/>
</dbReference>